<keyword evidence="1" id="KW-0812">Transmembrane</keyword>
<sequence>MLRFALHYGIHFLVPVAVGLLFFKSKKWYIILILWAGILLDIDHLWADPIFDSNRCSINFHPLHSYWAIAVYFALLFFKRVRIFGIAALIHMLADATDCLFLALQSE</sequence>
<dbReference type="Pfam" id="PF19617">
    <property type="entry name" value="DUF6122"/>
    <property type="match status" value="1"/>
</dbReference>
<evidence type="ECO:0000256" key="1">
    <source>
        <dbReference type="SAM" id="Phobius"/>
    </source>
</evidence>
<gene>
    <name evidence="2" type="ORF">D7Z94_24085</name>
</gene>
<dbReference type="Proteomes" id="UP000276603">
    <property type="component" value="Unassembled WGS sequence"/>
</dbReference>
<feature type="transmembrane region" description="Helical" evidence="1">
    <location>
        <begin position="28"/>
        <end position="46"/>
    </location>
</feature>
<keyword evidence="1" id="KW-0472">Membrane</keyword>
<feature type="transmembrane region" description="Helical" evidence="1">
    <location>
        <begin position="58"/>
        <end position="78"/>
    </location>
</feature>
<evidence type="ECO:0000313" key="3">
    <source>
        <dbReference type="Proteomes" id="UP000276603"/>
    </source>
</evidence>
<dbReference type="AlphaFoldDB" id="A0A3B0BU49"/>
<reference evidence="2 3" key="1">
    <citation type="submission" date="2018-10" db="EMBL/GenBank/DDBJ databases">
        <title>Ulvibacterium marinum gen. nov., sp. nov., a novel marine bacterium of the family Flavobacteriaceae, isolated from a culture of the green alga Ulva prolifera.</title>
        <authorList>
            <person name="Zhang Z."/>
        </authorList>
    </citation>
    <scope>NUCLEOTIDE SEQUENCE [LARGE SCALE GENOMIC DNA]</scope>
    <source>
        <strain evidence="2 3">CCMM003</strain>
    </source>
</reference>
<keyword evidence="1" id="KW-1133">Transmembrane helix</keyword>
<protein>
    <recommendedName>
        <fullName evidence="4">Metal-dependent hydrolase</fullName>
    </recommendedName>
</protein>
<feature type="transmembrane region" description="Helical" evidence="1">
    <location>
        <begin position="6"/>
        <end position="23"/>
    </location>
</feature>
<evidence type="ECO:0008006" key="4">
    <source>
        <dbReference type="Google" id="ProtNLM"/>
    </source>
</evidence>
<evidence type="ECO:0000313" key="2">
    <source>
        <dbReference type="EMBL" id="RKN76865.1"/>
    </source>
</evidence>
<comment type="caution">
    <text evidence="2">The sequence shown here is derived from an EMBL/GenBank/DDBJ whole genome shotgun (WGS) entry which is preliminary data.</text>
</comment>
<name>A0A3B0BU49_9FLAO</name>
<accession>A0A3B0BU49</accession>
<keyword evidence="3" id="KW-1185">Reference proteome</keyword>
<dbReference type="RefSeq" id="WP_120714212.1">
    <property type="nucleotide sequence ID" value="NZ_RBCJ01000006.1"/>
</dbReference>
<dbReference type="EMBL" id="RBCJ01000006">
    <property type="protein sequence ID" value="RKN76865.1"/>
    <property type="molecule type" value="Genomic_DNA"/>
</dbReference>
<proteinExistence type="predicted"/>
<organism evidence="2 3">
    <name type="scientific">Ulvibacterium marinum</name>
    <dbReference type="NCBI Taxonomy" id="2419782"/>
    <lineage>
        <taxon>Bacteria</taxon>
        <taxon>Pseudomonadati</taxon>
        <taxon>Bacteroidota</taxon>
        <taxon>Flavobacteriia</taxon>
        <taxon>Flavobacteriales</taxon>
        <taxon>Flavobacteriaceae</taxon>
        <taxon>Ulvibacterium</taxon>
    </lineage>
</organism>
<dbReference type="InterPro" id="IPR046125">
    <property type="entry name" value="DUF6122"/>
</dbReference>